<gene>
    <name evidence="1" type="ORF">BJ971_006960</name>
</gene>
<proteinExistence type="predicted"/>
<reference evidence="1 2" key="1">
    <citation type="submission" date="2020-08" db="EMBL/GenBank/DDBJ databases">
        <title>Sequencing the genomes of 1000 actinobacteria strains.</title>
        <authorList>
            <person name="Klenk H.-P."/>
        </authorList>
    </citation>
    <scope>NUCLEOTIDE SEQUENCE [LARGE SCALE GENOMIC DNA]</scope>
    <source>
        <strain evidence="1 2">DSM 43149</strain>
    </source>
</reference>
<evidence type="ECO:0008006" key="3">
    <source>
        <dbReference type="Google" id="ProtNLM"/>
    </source>
</evidence>
<organism evidence="1 2">
    <name type="scientific">Actinoplanes digitatis</name>
    <dbReference type="NCBI Taxonomy" id="1868"/>
    <lineage>
        <taxon>Bacteria</taxon>
        <taxon>Bacillati</taxon>
        <taxon>Actinomycetota</taxon>
        <taxon>Actinomycetes</taxon>
        <taxon>Micromonosporales</taxon>
        <taxon>Micromonosporaceae</taxon>
        <taxon>Actinoplanes</taxon>
    </lineage>
</organism>
<comment type="caution">
    <text evidence="1">The sequence shown here is derived from an EMBL/GenBank/DDBJ whole genome shotgun (WGS) entry which is preliminary data.</text>
</comment>
<keyword evidence="2" id="KW-1185">Reference proteome</keyword>
<dbReference type="AlphaFoldDB" id="A0A7W7I4Q1"/>
<dbReference type="EMBL" id="JACHNH010000001">
    <property type="protein sequence ID" value="MBB4766404.1"/>
    <property type="molecule type" value="Genomic_DNA"/>
</dbReference>
<evidence type="ECO:0000313" key="2">
    <source>
        <dbReference type="Proteomes" id="UP000578112"/>
    </source>
</evidence>
<name>A0A7W7I4Q1_9ACTN</name>
<dbReference type="RefSeq" id="WP_184997525.1">
    <property type="nucleotide sequence ID" value="NZ_BOMK01000045.1"/>
</dbReference>
<accession>A0A7W7I4Q1</accession>
<sequence length="205" mass="22631">MTTFPLLPDAGSYVEMSVSDEQTARVRVVDSEDARLILSAPRDSVPGVGANVALRWSAAPRGRYSLLCRVTDVEENMIEVEAQRQPVVEQHRHFVRGGGGEQVRLRRAGFPDASGWIRDISEHSMRGHFAGAEVNGGDDLRLEIQLGTEMVVLDAVATKVAALPQRVPPGPMSVEMVAVFDPDESQARIIRRYVMRQQLLSRSRA</sequence>
<evidence type="ECO:0000313" key="1">
    <source>
        <dbReference type="EMBL" id="MBB4766404.1"/>
    </source>
</evidence>
<protein>
    <recommendedName>
        <fullName evidence="3">PilZ domain-containing protein</fullName>
    </recommendedName>
</protein>
<dbReference type="Proteomes" id="UP000578112">
    <property type="component" value="Unassembled WGS sequence"/>
</dbReference>